<feature type="region of interest" description="Disordered" evidence="1">
    <location>
        <begin position="1"/>
        <end position="64"/>
    </location>
</feature>
<accession>A0AA40EBY8</accession>
<comment type="caution">
    <text evidence="2">The sequence shown here is derived from an EMBL/GenBank/DDBJ whole genome shotgun (WGS) entry which is preliminary data.</text>
</comment>
<reference evidence="2" key="1">
    <citation type="submission" date="2023-06" db="EMBL/GenBank/DDBJ databases">
        <title>Genome-scale phylogeny and comparative genomics of the fungal order Sordariales.</title>
        <authorList>
            <consortium name="Lawrence Berkeley National Laboratory"/>
            <person name="Hensen N."/>
            <person name="Bonometti L."/>
            <person name="Westerberg I."/>
            <person name="Brannstrom I.O."/>
            <person name="Guillou S."/>
            <person name="Cros-Aarteil S."/>
            <person name="Calhoun S."/>
            <person name="Haridas S."/>
            <person name="Kuo A."/>
            <person name="Mondo S."/>
            <person name="Pangilinan J."/>
            <person name="Riley R."/>
            <person name="Labutti K."/>
            <person name="Andreopoulos B."/>
            <person name="Lipzen A."/>
            <person name="Chen C."/>
            <person name="Yanf M."/>
            <person name="Daum C."/>
            <person name="Ng V."/>
            <person name="Clum A."/>
            <person name="Steindorff A."/>
            <person name="Ohm R."/>
            <person name="Martin F."/>
            <person name="Silar P."/>
            <person name="Natvig D."/>
            <person name="Lalanne C."/>
            <person name="Gautier V."/>
            <person name="Ament-Velasquez S.L."/>
            <person name="Kruys A."/>
            <person name="Hutchinson M.I."/>
            <person name="Powell A.J."/>
            <person name="Barry K."/>
            <person name="Miller A.N."/>
            <person name="Grigoriev I.V."/>
            <person name="Debuchy R."/>
            <person name="Gladieux P."/>
            <person name="Thoren M.H."/>
            <person name="Johannesson H."/>
        </authorList>
    </citation>
    <scope>NUCLEOTIDE SEQUENCE</scope>
    <source>
        <strain evidence="2">SMH4607-1</strain>
    </source>
</reference>
<sequence length="223" mass="24232">MDAENEIWIGRPTIDDKPQTQAFKGDQQQPPDGRSSWSAGSGTGLAGTRRERDGRKEGRAVAPRGCGVPNRNSLLHVYFRDCLRYATKGAGIIKQAMLGEMAIFAGHKAWHELRWMKGSAKALGRPSKPCPCRTRLCGLRSCRNWLFAPRFGGGGSKCGGKCCRTDTPPGRRRMTDGPLSHCRHFLNLTQTLATISGYLAMAINPFRSVSGICPGWGTGGLGK</sequence>
<keyword evidence="3" id="KW-1185">Reference proteome</keyword>
<evidence type="ECO:0000313" key="3">
    <source>
        <dbReference type="Proteomes" id="UP001172102"/>
    </source>
</evidence>
<evidence type="ECO:0000313" key="2">
    <source>
        <dbReference type="EMBL" id="KAK0731766.1"/>
    </source>
</evidence>
<evidence type="ECO:0000256" key="1">
    <source>
        <dbReference type="SAM" id="MobiDB-lite"/>
    </source>
</evidence>
<protein>
    <submittedName>
        <fullName evidence="2">Uncharacterized protein</fullName>
    </submittedName>
</protein>
<dbReference type="EMBL" id="JAUKUA010000001">
    <property type="protein sequence ID" value="KAK0731766.1"/>
    <property type="molecule type" value="Genomic_DNA"/>
</dbReference>
<feature type="compositionally biased region" description="Basic and acidic residues" evidence="1">
    <location>
        <begin position="48"/>
        <end position="59"/>
    </location>
</feature>
<dbReference type="Proteomes" id="UP001172102">
    <property type="component" value="Unassembled WGS sequence"/>
</dbReference>
<organism evidence="2 3">
    <name type="scientific">Lasiosphaeris hirsuta</name>
    <dbReference type="NCBI Taxonomy" id="260670"/>
    <lineage>
        <taxon>Eukaryota</taxon>
        <taxon>Fungi</taxon>
        <taxon>Dikarya</taxon>
        <taxon>Ascomycota</taxon>
        <taxon>Pezizomycotina</taxon>
        <taxon>Sordariomycetes</taxon>
        <taxon>Sordariomycetidae</taxon>
        <taxon>Sordariales</taxon>
        <taxon>Lasiosphaeriaceae</taxon>
        <taxon>Lasiosphaeris</taxon>
    </lineage>
</organism>
<proteinExistence type="predicted"/>
<dbReference type="AlphaFoldDB" id="A0AA40EBY8"/>
<name>A0AA40EBY8_9PEZI</name>
<feature type="compositionally biased region" description="Polar residues" evidence="1">
    <location>
        <begin position="19"/>
        <end position="40"/>
    </location>
</feature>
<gene>
    <name evidence="2" type="ORF">B0H67DRAFT_86066</name>
</gene>